<dbReference type="EMBL" id="QUSF01000015">
    <property type="protein sequence ID" value="RLW03533.1"/>
    <property type="molecule type" value="Genomic_DNA"/>
</dbReference>
<gene>
    <name evidence="1" type="ORF">DV515_00006511</name>
</gene>
<name>A0A3L8SK88_CHLGU</name>
<proteinExistence type="predicted"/>
<protein>
    <submittedName>
        <fullName evidence="1">Uncharacterized protein</fullName>
    </submittedName>
</protein>
<evidence type="ECO:0000313" key="2">
    <source>
        <dbReference type="Proteomes" id="UP000276834"/>
    </source>
</evidence>
<dbReference type="AlphaFoldDB" id="A0A3L8SK88"/>
<organism evidence="1 2">
    <name type="scientific">Chloebia gouldiae</name>
    <name type="common">Gouldian finch</name>
    <name type="synonym">Erythrura gouldiae</name>
    <dbReference type="NCBI Taxonomy" id="44316"/>
    <lineage>
        <taxon>Eukaryota</taxon>
        <taxon>Metazoa</taxon>
        <taxon>Chordata</taxon>
        <taxon>Craniata</taxon>
        <taxon>Vertebrata</taxon>
        <taxon>Euteleostomi</taxon>
        <taxon>Archelosauria</taxon>
        <taxon>Archosauria</taxon>
        <taxon>Dinosauria</taxon>
        <taxon>Saurischia</taxon>
        <taxon>Theropoda</taxon>
        <taxon>Coelurosauria</taxon>
        <taxon>Aves</taxon>
        <taxon>Neognathae</taxon>
        <taxon>Neoaves</taxon>
        <taxon>Telluraves</taxon>
        <taxon>Australaves</taxon>
        <taxon>Passeriformes</taxon>
        <taxon>Passeroidea</taxon>
        <taxon>Passeridae</taxon>
        <taxon>Chloebia</taxon>
    </lineage>
</organism>
<evidence type="ECO:0000313" key="1">
    <source>
        <dbReference type="EMBL" id="RLW03533.1"/>
    </source>
</evidence>
<comment type="caution">
    <text evidence="1">The sequence shown here is derived from an EMBL/GenBank/DDBJ whole genome shotgun (WGS) entry which is preliminary data.</text>
</comment>
<accession>A0A3L8SK88</accession>
<reference evidence="1 2" key="1">
    <citation type="journal article" date="2018" name="Proc. R. Soc. B">
        <title>A non-coding region near Follistatin controls head colour polymorphism in the Gouldian finch.</title>
        <authorList>
            <person name="Toomey M.B."/>
            <person name="Marques C.I."/>
            <person name="Andrade P."/>
            <person name="Araujo P.M."/>
            <person name="Sabatino S."/>
            <person name="Gazda M.A."/>
            <person name="Afonso S."/>
            <person name="Lopes R.J."/>
            <person name="Corbo J.C."/>
            <person name="Carneiro M."/>
        </authorList>
    </citation>
    <scope>NUCLEOTIDE SEQUENCE [LARGE SCALE GENOMIC DNA]</scope>
    <source>
        <strain evidence="1">Red01</strain>
        <tissue evidence="1">Muscle</tissue>
    </source>
</reference>
<keyword evidence="2" id="KW-1185">Reference proteome</keyword>
<sequence length="68" mass="7754">MGNSFQTGSEIDMQAKGKCIKLFNCLEIQHNEHPKEETLLQERDSPGHDLAEVHIRKHLLPEADSCRV</sequence>
<dbReference type="Proteomes" id="UP000276834">
    <property type="component" value="Unassembled WGS sequence"/>
</dbReference>